<dbReference type="AlphaFoldDB" id="A0A0L9T8Q1"/>
<dbReference type="EMBL" id="KQ258353">
    <property type="protein sequence ID" value="KOM26980.1"/>
    <property type="molecule type" value="Genomic_DNA"/>
</dbReference>
<dbReference type="Gramene" id="KOM26980">
    <property type="protein sequence ID" value="KOM26980"/>
    <property type="gene ID" value="LR48_Vigan347s003400"/>
</dbReference>
<evidence type="ECO:0000313" key="2">
    <source>
        <dbReference type="EMBL" id="KOM26980.1"/>
    </source>
</evidence>
<name>A0A0L9T8Q1_PHAAN</name>
<sequence>MRRSGGDAGEERTLEREIGEPIAAASVAAVSASVMAATMDREGRELPARDERQRRRDFASTGGDSGGSRLPVGWRLGVRRWLEAVTQWLPFGVGRTCCRRRFQNWWKAVAWRPVSSWERR</sequence>
<proteinExistence type="predicted"/>
<organism evidence="2 3">
    <name type="scientific">Phaseolus angularis</name>
    <name type="common">Azuki bean</name>
    <name type="synonym">Vigna angularis</name>
    <dbReference type="NCBI Taxonomy" id="3914"/>
    <lineage>
        <taxon>Eukaryota</taxon>
        <taxon>Viridiplantae</taxon>
        <taxon>Streptophyta</taxon>
        <taxon>Embryophyta</taxon>
        <taxon>Tracheophyta</taxon>
        <taxon>Spermatophyta</taxon>
        <taxon>Magnoliopsida</taxon>
        <taxon>eudicotyledons</taxon>
        <taxon>Gunneridae</taxon>
        <taxon>Pentapetalae</taxon>
        <taxon>rosids</taxon>
        <taxon>fabids</taxon>
        <taxon>Fabales</taxon>
        <taxon>Fabaceae</taxon>
        <taxon>Papilionoideae</taxon>
        <taxon>50 kb inversion clade</taxon>
        <taxon>NPAAA clade</taxon>
        <taxon>indigoferoid/millettioid clade</taxon>
        <taxon>Phaseoleae</taxon>
        <taxon>Vigna</taxon>
    </lineage>
</organism>
<feature type="region of interest" description="Disordered" evidence="1">
    <location>
        <begin position="39"/>
        <end position="71"/>
    </location>
</feature>
<dbReference type="Proteomes" id="UP000053144">
    <property type="component" value="Unassembled WGS sequence"/>
</dbReference>
<feature type="compositionally biased region" description="Basic and acidic residues" evidence="1">
    <location>
        <begin position="39"/>
        <end position="58"/>
    </location>
</feature>
<protein>
    <submittedName>
        <fullName evidence="2">Uncharacterized protein</fullName>
    </submittedName>
</protein>
<evidence type="ECO:0000313" key="3">
    <source>
        <dbReference type="Proteomes" id="UP000053144"/>
    </source>
</evidence>
<gene>
    <name evidence="2" type="ORF">LR48_Vigan347s003400</name>
</gene>
<accession>A0A0L9T8Q1</accession>
<reference evidence="3" key="1">
    <citation type="journal article" date="2015" name="Proc. Natl. Acad. Sci. U.S.A.">
        <title>Genome sequencing of adzuki bean (Vigna angularis) provides insight into high starch and low fat accumulation and domestication.</title>
        <authorList>
            <person name="Yang K."/>
            <person name="Tian Z."/>
            <person name="Chen C."/>
            <person name="Luo L."/>
            <person name="Zhao B."/>
            <person name="Wang Z."/>
            <person name="Yu L."/>
            <person name="Li Y."/>
            <person name="Sun Y."/>
            <person name="Li W."/>
            <person name="Chen Y."/>
            <person name="Li Y."/>
            <person name="Zhang Y."/>
            <person name="Ai D."/>
            <person name="Zhao J."/>
            <person name="Shang C."/>
            <person name="Ma Y."/>
            <person name="Wu B."/>
            <person name="Wang M."/>
            <person name="Gao L."/>
            <person name="Sun D."/>
            <person name="Zhang P."/>
            <person name="Guo F."/>
            <person name="Wang W."/>
            <person name="Li Y."/>
            <person name="Wang J."/>
            <person name="Varshney R.K."/>
            <person name="Wang J."/>
            <person name="Ling H.Q."/>
            <person name="Wan P."/>
        </authorList>
    </citation>
    <scope>NUCLEOTIDE SEQUENCE</scope>
    <source>
        <strain evidence="3">cv. Jingnong 6</strain>
    </source>
</reference>
<evidence type="ECO:0000256" key="1">
    <source>
        <dbReference type="SAM" id="MobiDB-lite"/>
    </source>
</evidence>